<evidence type="ECO:0000259" key="1">
    <source>
        <dbReference type="Pfam" id="PF21734"/>
    </source>
</evidence>
<evidence type="ECO:0000313" key="3">
    <source>
        <dbReference type="Proteomes" id="UP001497444"/>
    </source>
</evidence>
<comment type="caution">
    <text evidence="2">The sequence shown here is derived from an EMBL/GenBank/DDBJ whole genome shotgun (WGS) entry which is preliminary data.</text>
</comment>
<dbReference type="EMBL" id="CAXAQS010000068">
    <property type="protein sequence ID" value="CAK9249923.1"/>
    <property type="molecule type" value="Genomic_DNA"/>
</dbReference>
<dbReference type="Proteomes" id="UP001497444">
    <property type="component" value="Unassembled WGS sequence"/>
</dbReference>
<organism evidence="2 3">
    <name type="scientific">Sphagnum jensenii</name>
    <dbReference type="NCBI Taxonomy" id="128206"/>
    <lineage>
        <taxon>Eukaryota</taxon>
        <taxon>Viridiplantae</taxon>
        <taxon>Streptophyta</taxon>
        <taxon>Embryophyta</taxon>
        <taxon>Bryophyta</taxon>
        <taxon>Sphagnophytina</taxon>
        <taxon>Sphagnopsida</taxon>
        <taxon>Sphagnales</taxon>
        <taxon>Sphagnaceae</taxon>
        <taxon>Sphagnum</taxon>
    </lineage>
</organism>
<sequence>MNWALWYEGEEQILAQDRPKDLLIVQNVVAFTDKSNNFYVWYKGKTELLERFQPLSVTAYRDFVVYQDLDGRLWGYLFGQKVQISDQIVTTYQLYNETVEYSLQPGDHTFWCRGQSTTITE</sequence>
<protein>
    <recommendedName>
        <fullName evidence="1">10-bladed beta-propeller domain-containing protein</fullName>
    </recommendedName>
</protein>
<dbReference type="InterPro" id="IPR049141">
    <property type="entry name" value="10_blade"/>
</dbReference>
<keyword evidence="3" id="KW-1185">Reference proteome</keyword>
<proteinExistence type="predicted"/>
<gene>
    <name evidence="2" type="ORF">CSSPJE1EN1_LOCUS25301</name>
</gene>
<evidence type="ECO:0000313" key="2">
    <source>
        <dbReference type="EMBL" id="CAK9249923.1"/>
    </source>
</evidence>
<reference evidence="2" key="1">
    <citation type="submission" date="2024-02" db="EMBL/GenBank/DDBJ databases">
        <authorList>
            <consortium name="ELIXIR-Norway"/>
            <consortium name="Elixir Norway"/>
        </authorList>
    </citation>
    <scope>NUCLEOTIDE SEQUENCE</scope>
</reference>
<accession>A0ABP0V6B8</accession>
<dbReference type="Pfam" id="PF21734">
    <property type="entry name" value="10_blade"/>
    <property type="match status" value="1"/>
</dbReference>
<name>A0ABP0V6B8_9BRYO</name>
<feature type="domain" description="10-bladed beta-propeller" evidence="1">
    <location>
        <begin position="3"/>
        <end position="115"/>
    </location>
</feature>